<protein>
    <submittedName>
        <fullName evidence="1">Uncharacterized protein</fullName>
    </submittedName>
</protein>
<gene>
    <name evidence="1" type="ORF">GCM10009096_33910</name>
</gene>
<dbReference type="Proteomes" id="UP001500713">
    <property type="component" value="Unassembled WGS sequence"/>
</dbReference>
<keyword evidence="2" id="KW-1185">Reference proteome</keyword>
<accession>A0ABN1B115</accession>
<name>A0ABN1B115_9SPHN</name>
<organism evidence="1 2">
    <name type="scientific">Parasphingorhabdus litoris</name>
    <dbReference type="NCBI Taxonomy" id="394733"/>
    <lineage>
        <taxon>Bacteria</taxon>
        <taxon>Pseudomonadati</taxon>
        <taxon>Pseudomonadota</taxon>
        <taxon>Alphaproteobacteria</taxon>
        <taxon>Sphingomonadales</taxon>
        <taxon>Sphingomonadaceae</taxon>
        <taxon>Parasphingorhabdus</taxon>
    </lineage>
</organism>
<evidence type="ECO:0000313" key="2">
    <source>
        <dbReference type="Proteomes" id="UP001500713"/>
    </source>
</evidence>
<evidence type="ECO:0000313" key="1">
    <source>
        <dbReference type="EMBL" id="GAA0488156.1"/>
    </source>
</evidence>
<proteinExistence type="predicted"/>
<dbReference type="EMBL" id="BAAAEM010000003">
    <property type="protein sequence ID" value="GAA0488156.1"/>
    <property type="molecule type" value="Genomic_DNA"/>
</dbReference>
<reference evidence="1 2" key="1">
    <citation type="journal article" date="2019" name="Int. J. Syst. Evol. Microbiol.">
        <title>The Global Catalogue of Microorganisms (GCM) 10K type strain sequencing project: providing services to taxonomists for standard genome sequencing and annotation.</title>
        <authorList>
            <consortium name="The Broad Institute Genomics Platform"/>
            <consortium name="The Broad Institute Genome Sequencing Center for Infectious Disease"/>
            <person name="Wu L."/>
            <person name="Ma J."/>
        </authorList>
    </citation>
    <scope>NUCLEOTIDE SEQUENCE [LARGE SCALE GENOMIC DNA]</scope>
    <source>
        <strain evidence="1 2">JCM 14162</strain>
    </source>
</reference>
<sequence length="79" mass="7968">MIHLQLGYLDLTGILKTASIFPVGNAIGVIAIDPLGVAIGVGDGGDAALPIGVEMGAARSFTAAPIYQTMGSSTPEPWT</sequence>
<comment type="caution">
    <text evidence="1">The sequence shown here is derived from an EMBL/GenBank/DDBJ whole genome shotgun (WGS) entry which is preliminary data.</text>
</comment>
<dbReference type="RefSeq" id="WP_229955898.1">
    <property type="nucleotide sequence ID" value="NZ_BAAAEM010000003.1"/>
</dbReference>